<dbReference type="Proteomes" id="UP000179069">
    <property type="component" value="Unassembled WGS sequence"/>
</dbReference>
<accession>A0A1G1VMM1</accession>
<proteinExistence type="predicted"/>
<dbReference type="EMBL" id="MHCI01000014">
    <property type="protein sequence ID" value="OGY16594.1"/>
    <property type="molecule type" value="Genomic_DNA"/>
</dbReference>
<sequence>MVEQLEGGVSEPERDALEREYQDYLRRNPEFTISLDTFRQYRNELNEQPKDVAHIGEVERTDLPRTPLSDTPQNAISPHDALPEKVELNSEESLQELLGELVPDLEEQLWNYLIPTDTMDLFVMAADLIEQALNVELTAQYESLTALTRHYAEKNPQEVIDLLRKVDLPDFDGGHVLEVGRSISYRAKNREELPNDFQFSMSAHHSSSTHRRWISLPYGNEDMSSFYSIHMQKINSESLAQKVVGLVQRSRKSFEYKSLEIDQQERPELHHLGTDVRELTDADRSRIIEDAFKRFSQKYPHHTISRRVYDDFLQRLIDGFQASAEDEASRRAQSETSSSAPTEFRHLTDSEIYGFVQENGQFQRMMEDRRIQAEMHRRMREDEEMRDRIRYELERRAAEDPNFRWPSGIPRGDAYGEIISRRRLDERSWGVPSRSEHDDYYRDDERLRGDIGFYYGGDHASGADKG</sequence>
<comment type="caution">
    <text evidence="2">The sequence shown here is derived from an EMBL/GenBank/DDBJ whole genome shotgun (WGS) entry which is preliminary data.</text>
</comment>
<name>A0A1G1VMM1_9BACT</name>
<gene>
    <name evidence="2" type="ORF">A2785_03305</name>
</gene>
<feature type="region of interest" description="Disordered" evidence="1">
    <location>
        <begin position="324"/>
        <end position="344"/>
    </location>
</feature>
<dbReference type="AlphaFoldDB" id="A0A1G1VMM1"/>
<evidence type="ECO:0000313" key="2">
    <source>
        <dbReference type="EMBL" id="OGY16594.1"/>
    </source>
</evidence>
<protein>
    <submittedName>
        <fullName evidence="2">Uncharacterized protein</fullName>
    </submittedName>
</protein>
<organism evidence="2 3">
    <name type="scientific">Candidatus Chisholmbacteria bacterium RIFCSPHIGHO2_01_FULL_49_18</name>
    <dbReference type="NCBI Taxonomy" id="1797590"/>
    <lineage>
        <taxon>Bacteria</taxon>
        <taxon>Candidatus Chisholmiibacteriota</taxon>
    </lineage>
</organism>
<evidence type="ECO:0000256" key="1">
    <source>
        <dbReference type="SAM" id="MobiDB-lite"/>
    </source>
</evidence>
<reference evidence="2 3" key="1">
    <citation type="journal article" date="2016" name="Nat. Commun.">
        <title>Thousands of microbial genomes shed light on interconnected biogeochemical processes in an aquifer system.</title>
        <authorList>
            <person name="Anantharaman K."/>
            <person name="Brown C.T."/>
            <person name="Hug L.A."/>
            <person name="Sharon I."/>
            <person name="Castelle C.J."/>
            <person name="Probst A.J."/>
            <person name="Thomas B.C."/>
            <person name="Singh A."/>
            <person name="Wilkins M.J."/>
            <person name="Karaoz U."/>
            <person name="Brodie E.L."/>
            <person name="Williams K.H."/>
            <person name="Hubbard S.S."/>
            <person name="Banfield J.F."/>
        </authorList>
    </citation>
    <scope>NUCLEOTIDE SEQUENCE [LARGE SCALE GENOMIC DNA]</scope>
</reference>
<evidence type="ECO:0000313" key="3">
    <source>
        <dbReference type="Proteomes" id="UP000179069"/>
    </source>
</evidence>